<organism evidence="2 3">
    <name type="scientific">Jatropha curcas</name>
    <name type="common">Barbados nut</name>
    <dbReference type="NCBI Taxonomy" id="180498"/>
    <lineage>
        <taxon>Eukaryota</taxon>
        <taxon>Viridiplantae</taxon>
        <taxon>Streptophyta</taxon>
        <taxon>Embryophyta</taxon>
        <taxon>Tracheophyta</taxon>
        <taxon>Spermatophyta</taxon>
        <taxon>Magnoliopsida</taxon>
        <taxon>eudicotyledons</taxon>
        <taxon>Gunneridae</taxon>
        <taxon>Pentapetalae</taxon>
        <taxon>rosids</taxon>
        <taxon>fabids</taxon>
        <taxon>Malpighiales</taxon>
        <taxon>Euphorbiaceae</taxon>
        <taxon>Crotonoideae</taxon>
        <taxon>Jatropheae</taxon>
        <taxon>Jatropha</taxon>
    </lineage>
</organism>
<dbReference type="EMBL" id="KK915733">
    <property type="protein sequence ID" value="KDP20597.1"/>
    <property type="molecule type" value="Genomic_DNA"/>
</dbReference>
<reference evidence="2 3" key="1">
    <citation type="journal article" date="2014" name="PLoS ONE">
        <title>Global Analysis of Gene Expression Profiles in Physic Nut (Jatropha curcas L.) Seedlings Exposed to Salt Stress.</title>
        <authorList>
            <person name="Zhang L."/>
            <person name="Zhang C."/>
            <person name="Wu P."/>
            <person name="Chen Y."/>
            <person name="Li M."/>
            <person name="Jiang H."/>
            <person name="Wu G."/>
        </authorList>
    </citation>
    <scope>NUCLEOTIDE SEQUENCE [LARGE SCALE GENOMIC DNA]</scope>
    <source>
        <strain evidence="3">cv. GZQX0401</strain>
        <tissue evidence="2">Young leaves</tissue>
    </source>
</reference>
<evidence type="ECO:0000313" key="2">
    <source>
        <dbReference type="EMBL" id="KDP20597.1"/>
    </source>
</evidence>
<feature type="compositionally biased region" description="Basic residues" evidence="1">
    <location>
        <begin position="60"/>
        <end position="69"/>
    </location>
</feature>
<proteinExistence type="predicted"/>
<feature type="region of interest" description="Disordered" evidence="1">
    <location>
        <begin position="46"/>
        <end position="84"/>
    </location>
</feature>
<evidence type="ECO:0000313" key="3">
    <source>
        <dbReference type="Proteomes" id="UP000027138"/>
    </source>
</evidence>
<name>A0A067JA21_JATCU</name>
<accession>A0A067JA21</accession>
<evidence type="ECO:0000256" key="1">
    <source>
        <dbReference type="SAM" id="MobiDB-lite"/>
    </source>
</evidence>
<feature type="compositionally biased region" description="Basic and acidic residues" evidence="1">
    <location>
        <begin position="49"/>
        <end position="59"/>
    </location>
</feature>
<sequence length="105" mass="12215">MKKRADCGARRSCETCWRAKEAVRLQLARGGDRLMLLELLAVTQTQLQGERERKKEKGKKERRRRRRREERRWRGGGSNGGGLQVAQKMVDCRVKFALDIEGRGF</sequence>
<dbReference type="AlphaFoldDB" id="A0A067JA21"/>
<gene>
    <name evidence="2" type="ORF">JCGZ_04216</name>
</gene>
<protein>
    <submittedName>
        <fullName evidence="2">Uncharacterized protein</fullName>
    </submittedName>
</protein>
<dbReference type="Proteomes" id="UP000027138">
    <property type="component" value="Unassembled WGS sequence"/>
</dbReference>
<keyword evidence="3" id="KW-1185">Reference proteome</keyword>